<feature type="domain" description="B3/B4 tRNA-binding" evidence="1">
    <location>
        <begin position="65"/>
        <end position="211"/>
    </location>
</feature>
<dbReference type="Proteomes" id="UP000187550">
    <property type="component" value="Unassembled WGS sequence"/>
</dbReference>
<dbReference type="Gene3D" id="3.50.40.10">
    <property type="entry name" value="Phenylalanyl-trna Synthetase, Chain B, domain 3"/>
    <property type="match status" value="1"/>
</dbReference>
<dbReference type="SUPFAM" id="SSF56037">
    <property type="entry name" value="PheT/TilS domain"/>
    <property type="match status" value="1"/>
</dbReference>
<dbReference type="STRING" id="550447.SAMN05428946_2501"/>
<dbReference type="GO" id="GO:0003723">
    <property type="term" value="F:RNA binding"/>
    <property type="evidence" value="ECO:0007669"/>
    <property type="project" value="InterPro"/>
</dbReference>
<sequence>MITLRIQADETLFETVPDLKFGILHYNRISLADAPGMLSGRINLFYEELKLDLADKPVTDFPGIAEWRKVWKAFGKDPGRYRPSAEALMRRLKKGETPSPINLGADLNNFISVREAVPCGLYDLDKITGPVEIRSGGEEDEYEGLNGRMNNLENLLLTADSVGPFGSPFVDSRRTPASTDTAHALHVIYLCPSLSVDEAAEMTRGIGKLFTSVTGGRFEPAVLHAGRPAADLSAAEGK</sequence>
<gene>
    <name evidence="2" type="ORF">SAMN05428946_2501</name>
</gene>
<dbReference type="InterPro" id="IPR020825">
    <property type="entry name" value="Phe-tRNA_synthase-like_B3/B4"/>
</dbReference>
<name>A0A1U7PME1_9BACI</name>
<organism evidence="2 3">
    <name type="scientific">Edaphobacillus lindanitolerans</name>
    <dbReference type="NCBI Taxonomy" id="550447"/>
    <lineage>
        <taxon>Bacteria</taxon>
        <taxon>Bacillati</taxon>
        <taxon>Bacillota</taxon>
        <taxon>Bacilli</taxon>
        <taxon>Bacillales</taxon>
        <taxon>Bacillaceae</taxon>
        <taxon>Edaphobacillus</taxon>
    </lineage>
</organism>
<accession>A0A1U7PME1</accession>
<dbReference type="SMART" id="SM00873">
    <property type="entry name" value="B3_4"/>
    <property type="match status" value="1"/>
</dbReference>
<dbReference type="EMBL" id="FTPL01000004">
    <property type="protein sequence ID" value="SIT90693.1"/>
    <property type="molecule type" value="Genomic_DNA"/>
</dbReference>
<proteinExistence type="predicted"/>
<evidence type="ECO:0000259" key="1">
    <source>
        <dbReference type="SMART" id="SM00873"/>
    </source>
</evidence>
<dbReference type="PANTHER" id="PTHR39209:SF2">
    <property type="entry name" value="CYTOPLASMIC PROTEIN"/>
    <property type="match status" value="1"/>
</dbReference>
<dbReference type="GO" id="GO:0004826">
    <property type="term" value="F:phenylalanine-tRNA ligase activity"/>
    <property type="evidence" value="ECO:0007669"/>
    <property type="project" value="InterPro"/>
</dbReference>
<dbReference type="Pfam" id="PF03483">
    <property type="entry name" value="B3_4"/>
    <property type="match status" value="1"/>
</dbReference>
<evidence type="ECO:0000313" key="3">
    <source>
        <dbReference type="Proteomes" id="UP000187550"/>
    </source>
</evidence>
<reference evidence="3" key="1">
    <citation type="submission" date="2017-01" db="EMBL/GenBank/DDBJ databases">
        <authorList>
            <person name="Varghese N."/>
            <person name="Submissions S."/>
        </authorList>
    </citation>
    <scope>NUCLEOTIDE SEQUENCE [LARGE SCALE GENOMIC DNA]</scope>
    <source>
        <strain evidence="3">MNA4</strain>
    </source>
</reference>
<dbReference type="InterPro" id="IPR005146">
    <property type="entry name" value="B3/B4_tRNA-bd"/>
</dbReference>
<dbReference type="PANTHER" id="PTHR39209">
    <property type="match status" value="1"/>
</dbReference>
<keyword evidence="3" id="KW-1185">Reference proteome</keyword>
<dbReference type="AlphaFoldDB" id="A0A1U7PME1"/>
<evidence type="ECO:0000313" key="2">
    <source>
        <dbReference type="EMBL" id="SIT90693.1"/>
    </source>
</evidence>
<protein>
    <submittedName>
        <fullName evidence="2">B3/B4 domain-containing protein (DNA/RNA-binding domain of Phe-tRNA-synthetase)</fullName>
    </submittedName>
</protein>